<dbReference type="PANTHER" id="PTHR34876">
    <property type="match status" value="1"/>
</dbReference>
<feature type="non-terminal residue" evidence="2">
    <location>
        <position position="274"/>
    </location>
</feature>
<dbReference type="GO" id="GO:0004553">
    <property type="term" value="F:hydrolase activity, hydrolyzing O-glycosyl compounds"/>
    <property type="evidence" value="ECO:0007669"/>
    <property type="project" value="InterPro"/>
</dbReference>
<evidence type="ECO:0000313" key="2">
    <source>
        <dbReference type="EMBL" id="CCD28124.1"/>
    </source>
</evidence>
<dbReference type="InterPro" id="IPR016288">
    <property type="entry name" value="Beta_cellobiohydrolase"/>
</dbReference>
<dbReference type="SUPFAM" id="SSF51989">
    <property type="entry name" value="Glycosyl hydrolases family 6, cellulases"/>
    <property type="match status" value="1"/>
</dbReference>
<dbReference type="InterPro" id="IPR036434">
    <property type="entry name" value="Beta_cellobiohydrolase_sf"/>
</dbReference>
<feature type="non-terminal residue" evidence="2">
    <location>
        <position position="1"/>
    </location>
</feature>
<name>H6S3Z4_PLAVT</name>
<accession>H6S3Z4</accession>
<evidence type="ECO:0000256" key="1">
    <source>
        <dbReference type="SAM" id="MobiDB-lite"/>
    </source>
</evidence>
<proteinExistence type="evidence at transcript level"/>
<dbReference type="Gene3D" id="3.20.20.40">
    <property type="entry name" value="1, 4-beta cellobiohydrolase"/>
    <property type="match status" value="1"/>
</dbReference>
<dbReference type="EMBL" id="HE582050">
    <property type="protein sequence ID" value="CCD28124.1"/>
    <property type="molecule type" value="mRNA"/>
</dbReference>
<dbReference type="PRINTS" id="PR00733">
    <property type="entry name" value="GLHYDRLASE6"/>
</dbReference>
<dbReference type="Pfam" id="PF01341">
    <property type="entry name" value="Glyco_hydro_6"/>
    <property type="match status" value="1"/>
</dbReference>
<reference evidence="2" key="1">
    <citation type="journal article" date="2012" name="Fungal Biol.">
        <title>Identification of effector genes from the phytopathogenic Oomycete Plasmopara viticola through the analysis of gene expression in germinated zoospores.</title>
        <authorList>
            <person name="Mestre P."/>
            <person name="Piron M.C."/>
            <person name="Merdinoglu D."/>
        </authorList>
    </citation>
    <scope>NUCLEOTIDE SEQUENCE</scope>
    <source>
        <strain evidence="2">SC</strain>
        <tissue evidence="2">In vitro germinated zoospores</tissue>
    </source>
</reference>
<organism evidence="2">
    <name type="scientific">Plasmopara viticola</name>
    <name type="common">Downy mildew of grapevine</name>
    <name type="synonym">Botrytis viticola</name>
    <dbReference type="NCBI Taxonomy" id="143451"/>
    <lineage>
        <taxon>Eukaryota</taxon>
        <taxon>Sar</taxon>
        <taxon>Stramenopiles</taxon>
        <taxon>Oomycota</taxon>
        <taxon>Peronosporomycetes</taxon>
        <taxon>Peronosporales</taxon>
        <taxon>Peronosporaceae</taxon>
        <taxon>Plasmopara</taxon>
    </lineage>
</organism>
<dbReference type="GO" id="GO:0030245">
    <property type="term" value="P:cellulose catabolic process"/>
    <property type="evidence" value="ECO:0007669"/>
    <property type="project" value="InterPro"/>
</dbReference>
<sequence length="274" mass="29198">HAKLYLDVGYWTLMSETLFPKIMPVIEELNASKRLHGIVLNTSNYRNTAQIAELCTKFQHAIGSTTLKCIVDTSRNYVPPRNTDWCNVLRAGIGAPPSSETNYPNLEFNLWIKVPGESDGTCNGGPDAGKFYETAFQKLWDQGYLVNVLGMKSIGSGNNSTSPTNGSVIQAEDPKIQSETPIVPSVAPIAQSETPTAQSETPIAQSETPIALSATPMIQVETPLANSATPSIQSGSSLTNGVGPMIQSVTPTIQSTTSSIPSGSPITESVTPMI</sequence>
<feature type="region of interest" description="Disordered" evidence="1">
    <location>
        <begin position="253"/>
        <end position="274"/>
    </location>
</feature>
<dbReference type="PANTHER" id="PTHR34876:SF4">
    <property type="entry name" value="1,4-BETA-D-GLUCAN CELLOBIOHYDROLASE C-RELATED"/>
    <property type="match status" value="1"/>
</dbReference>
<dbReference type="AlphaFoldDB" id="H6S3Z4"/>
<protein>
    <submittedName>
        <fullName evidence="2">Endo-1,4-glucanase</fullName>
    </submittedName>
</protein>